<evidence type="ECO:0000256" key="2">
    <source>
        <dbReference type="ARBA" id="ARBA00002280"/>
    </source>
</evidence>
<comment type="catalytic activity">
    <reaction evidence="1 9 10">
        <text>Release of an N-terminal pyroglutamyl group from a polypeptide, the second amino acid generally not being Pro.</text>
        <dbReference type="EC" id="3.4.19.3"/>
    </reaction>
</comment>
<keyword evidence="7 9" id="KW-0378">Hydrolase</keyword>
<dbReference type="InterPro" id="IPR000816">
    <property type="entry name" value="Peptidase_C15"/>
</dbReference>
<comment type="similarity">
    <text evidence="4 9">Belongs to the peptidase C15 family.</text>
</comment>
<comment type="subunit">
    <text evidence="9">Homotetramer.</text>
</comment>
<dbReference type="PROSITE" id="PS01333">
    <property type="entry name" value="PYRASE_GLU"/>
    <property type="match status" value="1"/>
</dbReference>
<dbReference type="Proteomes" id="UP000188342">
    <property type="component" value="Unassembled WGS sequence"/>
</dbReference>
<gene>
    <name evidence="9" type="primary">pcp</name>
    <name evidence="12" type="ORF">FM114_04760</name>
</gene>
<evidence type="ECO:0000256" key="10">
    <source>
        <dbReference type="PROSITE-ProRule" id="PRU10076"/>
    </source>
</evidence>
<dbReference type="InterPro" id="IPR016125">
    <property type="entry name" value="Peptidase_C15-like"/>
</dbReference>
<feature type="active site" evidence="9">
    <location>
        <position position="176"/>
    </location>
</feature>
<comment type="subcellular location">
    <subcellularLocation>
        <location evidence="3 9">Cytoplasm</location>
    </subcellularLocation>
</comment>
<dbReference type="PIRSF" id="PIRSF015592">
    <property type="entry name" value="Prld-crbxl_pptds"/>
    <property type="match status" value="1"/>
</dbReference>
<feature type="active site" evidence="9 11">
    <location>
        <position position="152"/>
    </location>
</feature>
<evidence type="ECO:0000256" key="8">
    <source>
        <dbReference type="ARBA" id="ARBA00022807"/>
    </source>
</evidence>
<evidence type="ECO:0000313" key="13">
    <source>
        <dbReference type="Proteomes" id="UP000188342"/>
    </source>
</evidence>
<comment type="function">
    <text evidence="2 9">Removes 5-oxoproline from various penultimate amino acid residues except L-proline.</text>
</comment>
<organism evidence="12 13">
    <name type="scientific">Luteococcus japonicus LSP_Lj1</name>
    <dbReference type="NCBI Taxonomy" id="1255658"/>
    <lineage>
        <taxon>Bacteria</taxon>
        <taxon>Bacillati</taxon>
        <taxon>Actinomycetota</taxon>
        <taxon>Actinomycetes</taxon>
        <taxon>Propionibacteriales</taxon>
        <taxon>Propionibacteriaceae</taxon>
        <taxon>Luteococcus</taxon>
    </lineage>
</organism>
<keyword evidence="8 9" id="KW-0788">Thiol protease</keyword>
<dbReference type="NCBIfam" id="TIGR00504">
    <property type="entry name" value="pyro_pdase"/>
    <property type="match status" value="1"/>
</dbReference>
<dbReference type="GO" id="GO:0006508">
    <property type="term" value="P:proteolysis"/>
    <property type="evidence" value="ECO:0007669"/>
    <property type="project" value="UniProtKB-KW"/>
</dbReference>
<evidence type="ECO:0000256" key="6">
    <source>
        <dbReference type="ARBA" id="ARBA00022670"/>
    </source>
</evidence>
<reference evidence="12 13" key="1">
    <citation type="submission" date="2017-02" db="EMBL/GenBank/DDBJ databases">
        <authorList>
            <person name="Peterson S.W."/>
        </authorList>
    </citation>
    <scope>NUCLEOTIDE SEQUENCE [LARGE SCALE GENOMIC DNA]</scope>
    <source>
        <strain evidence="12 13">LSP_Lj1</strain>
    </source>
</reference>
<evidence type="ECO:0000256" key="11">
    <source>
        <dbReference type="PROSITE-ProRule" id="PRU10077"/>
    </source>
</evidence>
<dbReference type="PRINTS" id="PR00706">
    <property type="entry name" value="PYROGLUPTASE"/>
</dbReference>
<keyword evidence="5 9" id="KW-0963">Cytoplasm</keyword>
<dbReference type="PROSITE" id="PS01334">
    <property type="entry name" value="PYRASE_CYS"/>
    <property type="match status" value="1"/>
</dbReference>
<keyword evidence="6 9" id="KW-0645">Protease</keyword>
<dbReference type="InterPro" id="IPR036440">
    <property type="entry name" value="Peptidase_C15-like_sf"/>
</dbReference>
<name>A0A1R4J0I5_9ACTN</name>
<dbReference type="HAMAP" id="MF_00417">
    <property type="entry name" value="Pyrrolid_peptidase"/>
    <property type="match status" value="1"/>
</dbReference>
<dbReference type="CDD" id="cd00501">
    <property type="entry name" value="Peptidase_C15"/>
    <property type="match status" value="1"/>
</dbReference>
<dbReference type="EMBL" id="FUKQ01000018">
    <property type="protein sequence ID" value="SJN25529.1"/>
    <property type="molecule type" value="Genomic_DNA"/>
</dbReference>
<keyword evidence="13" id="KW-1185">Reference proteome</keyword>
<dbReference type="InterPro" id="IPR033694">
    <property type="entry name" value="PGPEP1_Cys_AS"/>
</dbReference>
<evidence type="ECO:0000256" key="5">
    <source>
        <dbReference type="ARBA" id="ARBA00022490"/>
    </source>
</evidence>
<dbReference type="PANTHER" id="PTHR23402:SF1">
    <property type="entry name" value="PYROGLUTAMYL-PEPTIDASE I"/>
    <property type="match status" value="1"/>
</dbReference>
<dbReference type="GO" id="GO:0005829">
    <property type="term" value="C:cytosol"/>
    <property type="evidence" value="ECO:0007669"/>
    <property type="project" value="InterPro"/>
</dbReference>
<dbReference type="AlphaFoldDB" id="A0A1R4J0I5"/>
<dbReference type="PANTHER" id="PTHR23402">
    <property type="entry name" value="PROTEASE FAMILY C15 PYROGLUTAMYL-PEPTIDASE I-RELATED"/>
    <property type="match status" value="1"/>
</dbReference>
<proteinExistence type="inferred from homology"/>
<evidence type="ECO:0000256" key="4">
    <source>
        <dbReference type="ARBA" id="ARBA00006641"/>
    </source>
</evidence>
<evidence type="ECO:0000256" key="9">
    <source>
        <dbReference type="HAMAP-Rule" id="MF_00417"/>
    </source>
</evidence>
<evidence type="ECO:0000313" key="12">
    <source>
        <dbReference type="EMBL" id="SJN25529.1"/>
    </source>
</evidence>
<dbReference type="InterPro" id="IPR033693">
    <property type="entry name" value="PGPEP1_Glu_AS"/>
</dbReference>
<dbReference type="FunFam" id="3.40.630.20:FF:000001">
    <property type="entry name" value="Pyrrolidone-carboxylate peptidase"/>
    <property type="match status" value="1"/>
</dbReference>
<evidence type="ECO:0000256" key="1">
    <source>
        <dbReference type="ARBA" id="ARBA00001770"/>
    </source>
</evidence>
<protein>
    <recommendedName>
        <fullName evidence="9">Pyrrolidone-carboxylate peptidase</fullName>
        <ecNumber evidence="9">3.4.19.3</ecNumber>
    </recommendedName>
    <alternativeName>
        <fullName evidence="9">5-oxoprolyl-peptidase</fullName>
    </alternativeName>
    <alternativeName>
        <fullName evidence="9">Pyroglutamyl-peptidase I</fullName>
        <shortName evidence="9">PGP-I</shortName>
        <shortName evidence="9">Pyrase</shortName>
    </alternativeName>
</protein>
<evidence type="ECO:0000256" key="3">
    <source>
        <dbReference type="ARBA" id="ARBA00004496"/>
    </source>
</evidence>
<accession>A0A1R4J0I5</accession>
<dbReference type="Pfam" id="PF01470">
    <property type="entry name" value="Peptidase_C15"/>
    <property type="match status" value="1"/>
</dbReference>
<feature type="active site" evidence="9 10">
    <location>
        <position position="89"/>
    </location>
</feature>
<sequence>MMRATLGSVGSMKILVTGFDPFGGERINPALEAVRALPAEIAGAEVVTLEVPTVFGRSIDVVTAAIDELRPDAVICVGQAGGRPDVTPERVAINVDDARIPDNDGNQPLDEPVVEGGPAAHFATLPVKAMVQAIREEGLASSLSNTAGTFVCNHLMYGVLDHIAARGGRIRAGFVHVPFIPEQVADPRVPSLPLADVVRGLTAALTAVVSHGEDISLVAGATH</sequence>
<evidence type="ECO:0000256" key="7">
    <source>
        <dbReference type="ARBA" id="ARBA00022801"/>
    </source>
</evidence>
<dbReference type="NCBIfam" id="NF009676">
    <property type="entry name" value="PRK13197.1"/>
    <property type="match status" value="1"/>
</dbReference>
<dbReference type="STRING" id="1255658.FM114_04760"/>
<dbReference type="SUPFAM" id="SSF53182">
    <property type="entry name" value="Pyrrolidone carboxyl peptidase (pyroglutamate aminopeptidase)"/>
    <property type="match status" value="1"/>
</dbReference>
<dbReference type="GO" id="GO:0016920">
    <property type="term" value="F:pyroglutamyl-peptidase activity"/>
    <property type="evidence" value="ECO:0007669"/>
    <property type="project" value="UniProtKB-UniRule"/>
</dbReference>
<dbReference type="EC" id="3.4.19.3" evidence="9"/>
<dbReference type="Gene3D" id="3.40.630.20">
    <property type="entry name" value="Peptidase C15, pyroglutamyl peptidase I-like"/>
    <property type="match status" value="1"/>
</dbReference>
<dbReference type="InterPro" id="IPR029762">
    <property type="entry name" value="PGP-I_bact-type"/>
</dbReference>